<gene>
    <name evidence="10" type="ORF">SAMN04489725_1176</name>
</gene>
<feature type="transmembrane region" description="Helical" evidence="9">
    <location>
        <begin position="20"/>
        <end position="41"/>
    </location>
</feature>
<keyword evidence="3" id="KW-0285">Flavoprotein</keyword>
<feature type="transmembrane region" description="Helical" evidence="9">
    <location>
        <begin position="81"/>
        <end position="109"/>
    </location>
</feature>
<evidence type="ECO:0000313" key="10">
    <source>
        <dbReference type="EMBL" id="SDW84732.1"/>
    </source>
</evidence>
<evidence type="ECO:0000256" key="7">
    <source>
        <dbReference type="ARBA" id="ARBA00022989"/>
    </source>
</evidence>
<dbReference type="GO" id="GO:0055085">
    <property type="term" value="P:transmembrane transport"/>
    <property type="evidence" value="ECO:0007669"/>
    <property type="project" value="InterPro"/>
</dbReference>
<evidence type="ECO:0000256" key="6">
    <source>
        <dbReference type="ARBA" id="ARBA00022967"/>
    </source>
</evidence>
<keyword evidence="5 9" id="KW-0812">Transmembrane</keyword>
<keyword evidence="7 9" id="KW-1133">Transmembrane helix</keyword>
<feature type="transmembrane region" description="Helical" evidence="9">
    <location>
        <begin position="149"/>
        <end position="165"/>
    </location>
</feature>
<feature type="transmembrane region" description="Helical" evidence="9">
    <location>
        <begin position="48"/>
        <end position="69"/>
    </location>
</feature>
<accession>A0A1H2WVU0</accession>
<feature type="transmembrane region" description="Helical" evidence="9">
    <location>
        <begin position="121"/>
        <end position="143"/>
    </location>
</feature>
<dbReference type="Pfam" id="PF03116">
    <property type="entry name" value="NQR2_RnfD_RnfE"/>
    <property type="match status" value="1"/>
</dbReference>
<proteinExistence type="predicted"/>
<keyword evidence="1" id="KW-0813">Transport</keyword>
<evidence type="ECO:0000256" key="1">
    <source>
        <dbReference type="ARBA" id="ARBA00022448"/>
    </source>
</evidence>
<name>A0A1H2WVU0_9BACL</name>
<keyword evidence="6" id="KW-1278">Translocase</keyword>
<dbReference type="STRING" id="89784.SAMN04489725_1176"/>
<dbReference type="PANTHER" id="PTHR30578">
    <property type="entry name" value="ELECTRON TRANSPORT COMPLEX PROTEIN RNFD"/>
    <property type="match status" value="1"/>
</dbReference>
<sequence>MSDTRTGPLERRQRTGLKRYLRTPKGLVLTLLCLLLFIGTVDSGTLHGIFNVCVAVITAVVCDTIALWLQRYPIRLSDGGLVTAVIVGLVLAADTPITVVIAATAIAIASKHVLRIGRKPIFNPAAVGLLAAIVGFHASESWWGDLSAMPAWSAAIVLVVGYAIVQRVNKFPQFFSFFAVYLAFFAFEGAFHVTLAADAFRNPIINSALFLACFMLTDPPTSPARYRHQIGFGAISAIVSGLIYLTFGGLSYLFIGLLSANLWKLWITRQKSVIG</sequence>
<reference evidence="11" key="1">
    <citation type="submission" date="2016-10" db="EMBL/GenBank/DDBJ databases">
        <authorList>
            <person name="Varghese N."/>
        </authorList>
    </citation>
    <scope>NUCLEOTIDE SEQUENCE [LARGE SCALE GENOMIC DNA]</scope>
    <source>
        <strain evidence="11">DSM 12489</strain>
    </source>
</reference>
<dbReference type="Proteomes" id="UP000182589">
    <property type="component" value="Unassembled WGS sequence"/>
</dbReference>
<evidence type="ECO:0000256" key="8">
    <source>
        <dbReference type="ARBA" id="ARBA00023136"/>
    </source>
</evidence>
<dbReference type="RefSeq" id="WP_074693532.1">
    <property type="nucleotide sequence ID" value="NZ_FNOJ01000017.1"/>
</dbReference>
<keyword evidence="2" id="KW-0597">Phosphoprotein</keyword>
<dbReference type="GO" id="GO:0005886">
    <property type="term" value="C:plasma membrane"/>
    <property type="evidence" value="ECO:0007669"/>
    <property type="project" value="TreeGrafter"/>
</dbReference>
<dbReference type="PANTHER" id="PTHR30578:SF0">
    <property type="entry name" value="ION-TRANSLOCATING OXIDOREDUCTASE COMPLEX SUBUNIT D"/>
    <property type="match status" value="1"/>
</dbReference>
<evidence type="ECO:0000256" key="3">
    <source>
        <dbReference type="ARBA" id="ARBA00022630"/>
    </source>
</evidence>
<evidence type="ECO:0000256" key="9">
    <source>
        <dbReference type="SAM" id="Phobius"/>
    </source>
</evidence>
<evidence type="ECO:0000313" key="11">
    <source>
        <dbReference type="Proteomes" id="UP000182589"/>
    </source>
</evidence>
<protein>
    <submittedName>
        <fullName evidence="10">NQR2, RnfD, RnfE family</fullName>
    </submittedName>
</protein>
<dbReference type="EMBL" id="FNOJ01000017">
    <property type="protein sequence ID" value="SDW84732.1"/>
    <property type="molecule type" value="Genomic_DNA"/>
</dbReference>
<evidence type="ECO:0000256" key="4">
    <source>
        <dbReference type="ARBA" id="ARBA00022643"/>
    </source>
</evidence>
<evidence type="ECO:0000256" key="5">
    <source>
        <dbReference type="ARBA" id="ARBA00022692"/>
    </source>
</evidence>
<feature type="transmembrane region" description="Helical" evidence="9">
    <location>
        <begin position="230"/>
        <end position="255"/>
    </location>
</feature>
<evidence type="ECO:0000256" key="2">
    <source>
        <dbReference type="ARBA" id="ARBA00022553"/>
    </source>
</evidence>
<keyword evidence="8 9" id="KW-0472">Membrane</keyword>
<dbReference type="AlphaFoldDB" id="A0A1H2WVU0"/>
<feature type="transmembrane region" description="Helical" evidence="9">
    <location>
        <begin position="174"/>
        <end position="193"/>
    </location>
</feature>
<dbReference type="InterPro" id="IPR004338">
    <property type="entry name" value="NqrB/RnfD"/>
</dbReference>
<keyword evidence="11" id="KW-1185">Reference proteome</keyword>
<organism evidence="10 11">
    <name type="scientific">Alicyclobacillus hesperidum</name>
    <dbReference type="NCBI Taxonomy" id="89784"/>
    <lineage>
        <taxon>Bacteria</taxon>
        <taxon>Bacillati</taxon>
        <taxon>Bacillota</taxon>
        <taxon>Bacilli</taxon>
        <taxon>Bacillales</taxon>
        <taxon>Alicyclobacillaceae</taxon>
        <taxon>Alicyclobacillus</taxon>
    </lineage>
</organism>
<keyword evidence="4" id="KW-0288">FMN</keyword>